<proteinExistence type="predicted"/>
<organism evidence="1 2">
    <name type="scientific">Colocasia esculenta</name>
    <name type="common">Wild taro</name>
    <name type="synonym">Arum esculentum</name>
    <dbReference type="NCBI Taxonomy" id="4460"/>
    <lineage>
        <taxon>Eukaryota</taxon>
        <taxon>Viridiplantae</taxon>
        <taxon>Streptophyta</taxon>
        <taxon>Embryophyta</taxon>
        <taxon>Tracheophyta</taxon>
        <taxon>Spermatophyta</taxon>
        <taxon>Magnoliopsida</taxon>
        <taxon>Liliopsida</taxon>
        <taxon>Araceae</taxon>
        <taxon>Aroideae</taxon>
        <taxon>Colocasieae</taxon>
        <taxon>Colocasia</taxon>
    </lineage>
</organism>
<gene>
    <name evidence="1" type="ORF">Taro_034219</name>
</gene>
<accession>A0A843VX91</accession>
<comment type="caution">
    <text evidence="1">The sequence shown here is derived from an EMBL/GenBank/DDBJ whole genome shotgun (WGS) entry which is preliminary data.</text>
</comment>
<sequence length="83" mass="9452">MERRRYCFDSPDQTSAKDSIVSRHVVDDQEVNDLGHNPWGRPQVVDGGRNDQRISVWGRNPYKIFVREGYSLLGLCACRTGGI</sequence>
<dbReference type="EMBL" id="NMUH01002684">
    <property type="protein sequence ID" value="MQM01469.1"/>
    <property type="molecule type" value="Genomic_DNA"/>
</dbReference>
<keyword evidence="2" id="KW-1185">Reference proteome</keyword>
<evidence type="ECO:0000313" key="2">
    <source>
        <dbReference type="Proteomes" id="UP000652761"/>
    </source>
</evidence>
<dbReference type="AlphaFoldDB" id="A0A843VX91"/>
<protein>
    <submittedName>
        <fullName evidence="1">Uncharacterized protein</fullName>
    </submittedName>
</protein>
<name>A0A843VX91_COLES</name>
<evidence type="ECO:0000313" key="1">
    <source>
        <dbReference type="EMBL" id="MQM01469.1"/>
    </source>
</evidence>
<reference evidence="1" key="1">
    <citation type="submission" date="2017-07" db="EMBL/GenBank/DDBJ databases">
        <title>Taro Niue Genome Assembly and Annotation.</title>
        <authorList>
            <person name="Atibalentja N."/>
            <person name="Keating K."/>
            <person name="Fields C.J."/>
        </authorList>
    </citation>
    <scope>NUCLEOTIDE SEQUENCE</scope>
    <source>
        <strain evidence="1">Niue_2</strain>
        <tissue evidence="1">Leaf</tissue>
    </source>
</reference>
<dbReference type="Proteomes" id="UP000652761">
    <property type="component" value="Unassembled WGS sequence"/>
</dbReference>